<gene>
    <name evidence="5" type="ORF">PSNMU_V1.4_AUG-EV-PASAV3_0111430</name>
</gene>
<dbReference type="Pfam" id="PF01612">
    <property type="entry name" value="DNA_pol_A_exo1"/>
    <property type="match status" value="1"/>
</dbReference>
<keyword evidence="1" id="KW-0540">Nuclease</keyword>
<evidence type="ECO:0000259" key="4">
    <source>
        <dbReference type="Pfam" id="PF01612"/>
    </source>
</evidence>
<dbReference type="InterPro" id="IPR012337">
    <property type="entry name" value="RNaseH-like_sf"/>
</dbReference>
<keyword evidence="2" id="KW-0378">Hydrolase</keyword>
<sequence>MVLSVFQSIGRYRRLLVGLLATASSSSTKQKSRSPKLFTYQRRLPPLERLPAVSASVSPVSDQTGKTKQVLPPPPNASYANSIGVVYTNDVDVAFRWAQKHLWSDTEAPKILGWDMESSPRLPWRESSYGSDTHFGPATIQLSTPTDSMVFQIAQDGFGPIHETTGLPGFLHDILDDPNLIKTGVGIDEDMVELYRWCRGIGVEEERLSWATRGGVDTGVADRPVEPPLRRFDLGGIGSSKPGGTIGLARLVAGILGVGIPKSSKLARSHWSAAPLRAREVDYAARDAWAAAAVLHRLCELDPSRFSPISILQRLAELEGSKGTKNRIRPIGEVSDRAVQRKAVKLEWKALKPPRRRNEDGIEVPQTTTEADTERLGILAEQMKALAPMQPIPYEIEESLGVKIP</sequence>
<reference evidence="5 6" key="1">
    <citation type="submission" date="2019-01" db="EMBL/GenBank/DDBJ databases">
        <authorList>
            <person name="Ferrante I. M."/>
        </authorList>
    </citation>
    <scope>NUCLEOTIDE SEQUENCE [LARGE SCALE GENOMIC DNA]</scope>
    <source>
        <strain evidence="5 6">B856</strain>
    </source>
</reference>
<evidence type="ECO:0000313" key="6">
    <source>
        <dbReference type="Proteomes" id="UP000291116"/>
    </source>
</evidence>
<dbReference type="InterPro" id="IPR051132">
    <property type="entry name" value="3-5_Exonuclease_domain"/>
</dbReference>
<dbReference type="Proteomes" id="UP000291116">
    <property type="component" value="Unassembled WGS sequence"/>
</dbReference>
<dbReference type="GO" id="GO:0003676">
    <property type="term" value="F:nucleic acid binding"/>
    <property type="evidence" value="ECO:0007669"/>
    <property type="project" value="InterPro"/>
</dbReference>
<protein>
    <recommendedName>
        <fullName evidence="4">3'-5' exonuclease domain-containing protein</fullName>
    </recommendedName>
</protein>
<keyword evidence="6" id="KW-1185">Reference proteome</keyword>
<dbReference type="OrthoDB" id="48373at2759"/>
<dbReference type="GO" id="GO:0005634">
    <property type="term" value="C:nucleus"/>
    <property type="evidence" value="ECO:0007669"/>
    <property type="project" value="TreeGrafter"/>
</dbReference>
<dbReference type="GO" id="GO:0005737">
    <property type="term" value="C:cytoplasm"/>
    <property type="evidence" value="ECO:0007669"/>
    <property type="project" value="TreeGrafter"/>
</dbReference>
<dbReference type="PANTHER" id="PTHR13620">
    <property type="entry name" value="3-5 EXONUCLEASE"/>
    <property type="match status" value="1"/>
</dbReference>
<dbReference type="GO" id="GO:0008408">
    <property type="term" value="F:3'-5' exonuclease activity"/>
    <property type="evidence" value="ECO:0007669"/>
    <property type="project" value="InterPro"/>
</dbReference>
<dbReference type="PANTHER" id="PTHR13620:SF104">
    <property type="entry name" value="EXONUCLEASE 3'-5' DOMAIN-CONTAINING PROTEIN 2"/>
    <property type="match status" value="1"/>
</dbReference>
<feature type="domain" description="3'-5' exonuclease" evidence="4">
    <location>
        <begin position="169"/>
        <end position="298"/>
    </location>
</feature>
<dbReference type="GO" id="GO:0006139">
    <property type="term" value="P:nucleobase-containing compound metabolic process"/>
    <property type="evidence" value="ECO:0007669"/>
    <property type="project" value="InterPro"/>
</dbReference>
<dbReference type="EMBL" id="CAACVS010000608">
    <property type="protein sequence ID" value="VEU44075.1"/>
    <property type="molecule type" value="Genomic_DNA"/>
</dbReference>
<evidence type="ECO:0000256" key="1">
    <source>
        <dbReference type="ARBA" id="ARBA00022722"/>
    </source>
</evidence>
<organism evidence="5 6">
    <name type="scientific">Pseudo-nitzschia multistriata</name>
    <dbReference type="NCBI Taxonomy" id="183589"/>
    <lineage>
        <taxon>Eukaryota</taxon>
        <taxon>Sar</taxon>
        <taxon>Stramenopiles</taxon>
        <taxon>Ochrophyta</taxon>
        <taxon>Bacillariophyta</taxon>
        <taxon>Bacillariophyceae</taxon>
        <taxon>Bacillariophycidae</taxon>
        <taxon>Bacillariales</taxon>
        <taxon>Bacillariaceae</taxon>
        <taxon>Pseudo-nitzschia</taxon>
    </lineage>
</organism>
<dbReference type="InterPro" id="IPR002562">
    <property type="entry name" value="3'-5'_exonuclease_dom"/>
</dbReference>
<accession>A0A448ZPV7</accession>
<evidence type="ECO:0000256" key="3">
    <source>
        <dbReference type="SAM" id="MobiDB-lite"/>
    </source>
</evidence>
<evidence type="ECO:0000313" key="5">
    <source>
        <dbReference type="EMBL" id="VEU44075.1"/>
    </source>
</evidence>
<dbReference type="Gene3D" id="3.30.420.10">
    <property type="entry name" value="Ribonuclease H-like superfamily/Ribonuclease H"/>
    <property type="match status" value="1"/>
</dbReference>
<proteinExistence type="predicted"/>
<feature type="region of interest" description="Disordered" evidence="3">
    <location>
        <begin position="55"/>
        <end position="74"/>
    </location>
</feature>
<dbReference type="InterPro" id="IPR036397">
    <property type="entry name" value="RNaseH_sf"/>
</dbReference>
<name>A0A448ZPV7_9STRA</name>
<dbReference type="SUPFAM" id="SSF53098">
    <property type="entry name" value="Ribonuclease H-like"/>
    <property type="match status" value="1"/>
</dbReference>
<dbReference type="AlphaFoldDB" id="A0A448ZPV7"/>
<evidence type="ECO:0000256" key="2">
    <source>
        <dbReference type="ARBA" id="ARBA00022801"/>
    </source>
</evidence>